<proteinExistence type="predicted"/>
<dbReference type="HOGENOM" id="CLU_3299251_0_0_1"/>
<protein>
    <submittedName>
        <fullName evidence="1">Uncharacterized protein</fullName>
    </submittedName>
</protein>
<sequence length="40" mass="4211">MYIPSGMAVDGNPVKEPPLRLNVKEFSSSCEGASPGTTNE</sequence>
<dbReference type="EMBL" id="FQ790275">
    <property type="protein sequence ID" value="CCD45104.1"/>
    <property type="molecule type" value="Genomic_DNA"/>
</dbReference>
<organism evidence="1 2">
    <name type="scientific">Botryotinia fuckeliana (strain T4)</name>
    <name type="common">Noble rot fungus</name>
    <name type="synonym">Botrytis cinerea</name>
    <dbReference type="NCBI Taxonomy" id="999810"/>
    <lineage>
        <taxon>Eukaryota</taxon>
        <taxon>Fungi</taxon>
        <taxon>Dikarya</taxon>
        <taxon>Ascomycota</taxon>
        <taxon>Pezizomycotina</taxon>
        <taxon>Leotiomycetes</taxon>
        <taxon>Helotiales</taxon>
        <taxon>Sclerotiniaceae</taxon>
        <taxon>Botrytis</taxon>
    </lineage>
</organism>
<accession>G2XX26</accession>
<evidence type="ECO:0000313" key="2">
    <source>
        <dbReference type="Proteomes" id="UP000008177"/>
    </source>
</evidence>
<gene>
    <name evidence="1" type="ORF">BofuT4_uP008210.1</name>
</gene>
<dbReference type="AlphaFoldDB" id="G2XX26"/>
<dbReference type="InParanoid" id="G2XX26"/>
<name>G2XX26_BOTF4</name>
<dbReference type="Proteomes" id="UP000008177">
    <property type="component" value="Unplaced contigs"/>
</dbReference>
<evidence type="ECO:0000313" key="1">
    <source>
        <dbReference type="EMBL" id="CCD45104.1"/>
    </source>
</evidence>
<reference evidence="2" key="1">
    <citation type="journal article" date="2011" name="PLoS Genet.">
        <title>Genomic analysis of the necrotrophic fungal pathogens Sclerotinia sclerotiorum and Botrytis cinerea.</title>
        <authorList>
            <person name="Amselem J."/>
            <person name="Cuomo C.A."/>
            <person name="van Kan J.A."/>
            <person name="Viaud M."/>
            <person name="Benito E.P."/>
            <person name="Couloux A."/>
            <person name="Coutinho P.M."/>
            <person name="de Vries R.P."/>
            <person name="Dyer P.S."/>
            <person name="Fillinger S."/>
            <person name="Fournier E."/>
            <person name="Gout L."/>
            <person name="Hahn M."/>
            <person name="Kohn L."/>
            <person name="Lapalu N."/>
            <person name="Plummer K.M."/>
            <person name="Pradier J.M."/>
            <person name="Quevillon E."/>
            <person name="Sharon A."/>
            <person name="Simon A."/>
            <person name="ten Have A."/>
            <person name="Tudzynski B."/>
            <person name="Tudzynski P."/>
            <person name="Wincker P."/>
            <person name="Andrew M."/>
            <person name="Anthouard V."/>
            <person name="Beever R.E."/>
            <person name="Beffa R."/>
            <person name="Benoit I."/>
            <person name="Bouzid O."/>
            <person name="Brault B."/>
            <person name="Chen Z."/>
            <person name="Choquer M."/>
            <person name="Collemare J."/>
            <person name="Cotton P."/>
            <person name="Danchin E.G."/>
            <person name="Da Silva C."/>
            <person name="Gautier A."/>
            <person name="Giraud C."/>
            <person name="Giraud T."/>
            <person name="Gonzalez C."/>
            <person name="Grossetete S."/>
            <person name="Guldener U."/>
            <person name="Henrissat B."/>
            <person name="Howlett B.J."/>
            <person name="Kodira C."/>
            <person name="Kretschmer M."/>
            <person name="Lappartient A."/>
            <person name="Leroch M."/>
            <person name="Levis C."/>
            <person name="Mauceli E."/>
            <person name="Neuveglise C."/>
            <person name="Oeser B."/>
            <person name="Pearson M."/>
            <person name="Poulain J."/>
            <person name="Poussereau N."/>
            <person name="Quesneville H."/>
            <person name="Rascle C."/>
            <person name="Schumacher J."/>
            <person name="Segurens B."/>
            <person name="Sexton A."/>
            <person name="Silva E."/>
            <person name="Sirven C."/>
            <person name="Soanes D.M."/>
            <person name="Talbot N.J."/>
            <person name="Templeton M."/>
            <person name="Yandava C."/>
            <person name="Yarden O."/>
            <person name="Zeng Q."/>
            <person name="Rollins J.A."/>
            <person name="Lebrun M.H."/>
            <person name="Dickman M."/>
        </authorList>
    </citation>
    <scope>NUCLEOTIDE SEQUENCE [LARGE SCALE GENOMIC DNA]</scope>
    <source>
        <strain evidence="2">T4</strain>
    </source>
</reference>